<evidence type="ECO:0000313" key="2">
    <source>
        <dbReference type="EMBL" id="MBB6039587.1"/>
    </source>
</evidence>
<dbReference type="EMBL" id="JACHGT010000023">
    <property type="protein sequence ID" value="MBB6039587.1"/>
    <property type="molecule type" value="Genomic_DNA"/>
</dbReference>
<dbReference type="CDD" id="cd09731">
    <property type="entry name" value="Cse2_I-E"/>
    <property type="match status" value="1"/>
</dbReference>
<protein>
    <submittedName>
        <fullName evidence="2">CRISPR system Cascade subunit CasB</fullName>
    </submittedName>
</protein>
<evidence type="ECO:0000313" key="3">
    <source>
        <dbReference type="Proteomes" id="UP000548476"/>
    </source>
</evidence>
<comment type="caution">
    <text evidence="2">The sequence shown here is derived from an EMBL/GenBank/DDBJ whole genome shotgun (WGS) entry which is preliminary data.</text>
</comment>
<keyword evidence="3" id="KW-1185">Reference proteome</keyword>
<dbReference type="AlphaFoldDB" id="A0A841G1R0"/>
<name>A0A841G1R0_9ACTN</name>
<sequence length="220" mass="24428">MSTTAPSVLTSAASALIRDLAKNRWRNGEATPPILDIPGDRATLARCLGRPFSDLSWLQAERFVSPHLPAGADTATEQAFFLVAAMVCGQSPRGRALDTGRDRVSSSDDPSAGSLGRAMAIAVVHRRLLDDKGAEGRLLQLASQDTAGLHRRLPTLVKFLRDGRTPLSWEQLIVDLAQWRYGRNETARSWMRDYHRTRLNLEANKRRKDKISDSPESENR</sequence>
<dbReference type="InterPro" id="IPR038287">
    <property type="entry name" value="Cse2_sf"/>
</dbReference>
<organism evidence="2 3">
    <name type="scientific">Phytomonospora endophytica</name>
    <dbReference type="NCBI Taxonomy" id="714109"/>
    <lineage>
        <taxon>Bacteria</taxon>
        <taxon>Bacillati</taxon>
        <taxon>Actinomycetota</taxon>
        <taxon>Actinomycetes</taxon>
        <taxon>Micromonosporales</taxon>
        <taxon>Micromonosporaceae</taxon>
        <taxon>Phytomonospora</taxon>
    </lineage>
</organism>
<feature type="compositionally biased region" description="Basic and acidic residues" evidence="1">
    <location>
        <begin position="95"/>
        <end position="106"/>
    </location>
</feature>
<accession>A0A841G1R0</accession>
<feature type="region of interest" description="Disordered" evidence="1">
    <location>
        <begin position="94"/>
        <end position="114"/>
    </location>
</feature>
<gene>
    <name evidence="2" type="ORF">HNR73_007484</name>
</gene>
<reference evidence="2 3" key="1">
    <citation type="submission" date="2020-08" db="EMBL/GenBank/DDBJ databases">
        <title>Genomic Encyclopedia of Type Strains, Phase IV (KMG-IV): sequencing the most valuable type-strain genomes for metagenomic binning, comparative biology and taxonomic classification.</title>
        <authorList>
            <person name="Goeker M."/>
        </authorList>
    </citation>
    <scope>NUCLEOTIDE SEQUENCE [LARGE SCALE GENOMIC DNA]</scope>
    <source>
        <strain evidence="2 3">YIM 65646</strain>
    </source>
</reference>
<dbReference type="Proteomes" id="UP000548476">
    <property type="component" value="Unassembled WGS sequence"/>
</dbReference>
<evidence type="ECO:0000256" key="1">
    <source>
        <dbReference type="SAM" id="MobiDB-lite"/>
    </source>
</evidence>
<dbReference type="InterPro" id="IPR013382">
    <property type="entry name" value="CRISPR-assoc_prot_Cse2"/>
</dbReference>
<dbReference type="NCBIfam" id="TIGR02548">
    <property type="entry name" value="casB_cse2"/>
    <property type="match status" value="1"/>
</dbReference>
<dbReference type="Gene3D" id="1.10.520.40">
    <property type="entry name" value="CRISPR-associated protein Cse2"/>
    <property type="match status" value="1"/>
</dbReference>
<dbReference type="Pfam" id="PF09485">
    <property type="entry name" value="CRISPR_Cse2"/>
    <property type="match status" value="1"/>
</dbReference>
<dbReference type="RefSeq" id="WP_184792672.1">
    <property type="nucleotide sequence ID" value="NZ_BONT01000089.1"/>
</dbReference>
<proteinExistence type="predicted"/>